<dbReference type="EMBL" id="MFUA01000021">
    <property type="protein sequence ID" value="OGI76705.1"/>
    <property type="molecule type" value="Genomic_DNA"/>
</dbReference>
<feature type="transmembrane region" description="Helical" evidence="1">
    <location>
        <begin position="20"/>
        <end position="43"/>
    </location>
</feature>
<dbReference type="STRING" id="1801750.A3B85_00350"/>
<keyword evidence="1" id="KW-1133">Transmembrane helix</keyword>
<reference evidence="2 3" key="1">
    <citation type="journal article" date="2016" name="Nat. Commun.">
        <title>Thousands of microbial genomes shed light on interconnected biogeochemical processes in an aquifer system.</title>
        <authorList>
            <person name="Anantharaman K."/>
            <person name="Brown C.T."/>
            <person name="Hug L.A."/>
            <person name="Sharon I."/>
            <person name="Castelle C.J."/>
            <person name="Probst A.J."/>
            <person name="Thomas B.C."/>
            <person name="Singh A."/>
            <person name="Wilkins M.J."/>
            <person name="Karaoz U."/>
            <person name="Brodie E.L."/>
            <person name="Williams K.H."/>
            <person name="Hubbard S.S."/>
            <person name="Banfield J.F."/>
        </authorList>
    </citation>
    <scope>NUCLEOTIDE SEQUENCE [LARGE SCALE GENOMIC DNA]</scope>
</reference>
<keyword evidence="1" id="KW-0812">Transmembrane</keyword>
<proteinExistence type="predicted"/>
<feature type="transmembrane region" description="Helical" evidence="1">
    <location>
        <begin position="105"/>
        <end position="125"/>
    </location>
</feature>
<feature type="transmembrane region" description="Helical" evidence="1">
    <location>
        <begin position="170"/>
        <end position="192"/>
    </location>
</feature>
<dbReference type="Proteomes" id="UP000178374">
    <property type="component" value="Unassembled WGS sequence"/>
</dbReference>
<gene>
    <name evidence="2" type="ORF">A3B85_00350</name>
</gene>
<sequence>MIESMEWLRALILQYPSFEYIIILLGTALGGEFALFVLGFLVAQGILPIFPAILFSFFGSFAPNILWFFLGGTNLIERMVSHRHSNATFLIITEAVYRISRGSHLIALIIIKFLVGTPVLLTLYINKTSLSFRKFIYYQSVAIFLSMVVIIFIGYISGRGFSYLTEISQNLYTAIGFLLLIVFIIIVFQIWLEKMFTNTKN</sequence>
<dbReference type="AlphaFoldDB" id="A0A1F6W4U4"/>
<accession>A0A1F6W4U4</accession>
<feature type="transmembrane region" description="Helical" evidence="1">
    <location>
        <begin position="49"/>
        <end position="70"/>
    </location>
</feature>
<organism evidence="2 3">
    <name type="scientific">Candidatus Nomurabacteria bacterium RIFCSPHIGHO2_02_FULL_37_13</name>
    <dbReference type="NCBI Taxonomy" id="1801750"/>
    <lineage>
        <taxon>Bacteria</taxon>
        <taxon>Candidatus Nomuraibacteriota</taxon>
    </lineage>
</organism>
<evidence type="ECO:0000313" key="2">
    <source>
        <dbReference type="EMBL" id="OGI76705.1"/>
    </source>
</evidence>
<feature type="transmembrane region" description="Helical" evidence="1">
    <location>
        <begin position="137"/>
        <end position="158"/>
    </location>
</feature>
<evidence type="ECO:0008006" key="4">
    <source>
        <dbReference type="Google" id="ProtNLM"/>
    </source>
</evidence>
<keyword evidence="1" id="KW-0472">Membrane</keyword>
<protein>
    <recommendedName>
        <fullName evidence="4">DedA family protein</fullName>
    </recommendedName>
</protein>
<name>A0A1F6W4U4_9BACT</name>
<evidence type="ECO:0000256" key="1">
    <source>
        <dbReference type="SAM" id="Phobius"/>
    </source>
</evidence>
<comment type="caution">
    <text evidence="2">The sequence shown here is derived from an EMBL/GenBank/DDBJ whole genome shotgun (WGS) entry which is preliminary data.</text>
</comment>
<evidence type="ECO:0000313" key="3">
    <source>
        <dbReference type="Proteomes" id="UP000178374"/>
    </source>
</evidence>